<sequence length="98" mass="10907">MSKEIASTYLQLNDAEKAVSSIERLMDSVDIKIEKLLTEVEAMSEEAAASGDTSKLESLASKDKEIGDLIKLTEELRAKSEIEESKFQDIQKKIDDVN</sequence>
<reference evidence="1 2" key="1">
    <citation type="journal article" date="2023" name="Elife">
        <title>Identification of key yeast species and microbe-microbe interactions impacting larval growth of Drosophila in the wild.</title>
        <authorList>
            <person name="Mure A."/>
            <person name="Sugiura Y."/>
            <person name="Maeda R."/>
            <person name="Honda K."/>
            <person name="Sakurai N."/>
            <person name="Takahashi Y."/>
            <person name="Watada M."/>
            <person name="Katoh T."/>
            <person name="Gotoh A."/>
            <person name="Gotoh Y."/>
            <person name="Taniguchi I."/>
            <person name="Nakamura K."/>
            <person name="Hayashi T."/>
            <person name="Katayama T."/>
            <person name="Uemura T."/>
            <person name="Hattori Y."/>
        </authorList>
    </citation>
    <scope>NUCLEOTIDE SEQUENCE [LARGE SCALE GENOMIC DNA]</scope>
    <source>
        <strain evidence="1 2">SC-9</strain>
    </source>
</reference>
<proteinExistence type="predicted"/>
<dbReference type="EMBL" id="BTFZ01000002">
    <property type="protein sequence ID" value="GMM33905.1"/>
    <property type="molecule type" value="Genomic_DNA"/>
</dbReference>
<gene>
    <name evidence="1" type="ORF">DASC09_012300</name>
</gene>
<dbReference type="AlphaFoldDB" id="A0AAV5QHP9"/>
<dbReference type="GeneID" id="90071884"/>
<evidence type="ECO:0000313" key="1">
    <source>
        <dbReference type="EMBL" id="GMM33905.1"/>
    </source>
</evidence>
<comment type="caution">
    <text evidence="1">The sequence shown here is derived from an EMBL/GenBank/DDBJ whole genome shotgun (WGS) entry which is preliminary data.</text>
</comment>
<organism evidence="1 2">
    <name type="scientific">Saccharomycopsis crataegensis</name>
    <dbReference type="NCBI Taxonomy" id="43959"/>
    <lineage>
        <taxon>Eukaryota</taxon>
        <taxon>Fungi</taxon>
        <taxon>Dikarya</taxon>
        <taxon>Ascomycota</taxon>
        <taxon>Saccharomycotina</taxon>
        <taxon>Saccharomycetes</taxon>
        <taxon>Saccharomycopsidaceae</taxon>
        <taxon>Saccharomycopsis</taxon>
    </lineage>
</organism>
<name>A0AAV5QHP9_9ASCO</name>
<keyword evidence="2" id="KW-1185">Reference proteome</keyword>
<accession>A0AAV5QHP9</accession>
<dbReference type="Proteomes" id="UP001360560">
    <property type="component" value="Unassembled WGS sequence"/>
</dbReference>
<dbReference type="RefSeq" id="XP_064850905.1">
    <property type="nucleotide sequence ID" value="XM_064994833.1"/>
</dbReference>
<protein>
    <submittedName>
        <fullName evidence="1">Uncharacterized protein</fullName>
    </submittedName>
</protein>
<evidence type="ECO:0000313" key="2">
    <source>
        <dbReference type="Proteomes" id="UP001360560"/>
    </source>
</evidence>